<dbReference type="Pfam" id="PF12796">
    <property type="entry name" value="Ank_2"/>
    <property type="match status" value="1"/>
</dbReference>
<dbReference type="Gene3D" id="1.25.40.20">
    <property type="entry name" value="Ankyrin repeat-containing domain"/>
    <property type="match status" value="2"/>
</dbReference>
<dbReference type="PROSITE" id="PS50119">
    <property type="entry name" value="ZF_BBOX"/>
    <property type="match status" value="1"/>
</dbReference>
<gene>
    <name evidence="11" type="primary">Contig15517.g16537</name>
    <name evidence="11" type="ORF">STYLEM_12401</name>
</gene>
<feature type="transmembrane region" description="Helical" evidence="9">
    <location>
        <begin position="903"/>
        <end position="920"/>
    </location>
</feature>
<dbReference type="InParanoid" id="A0A078APZ6"/>
<feature type="compositionally biased region" description="Polar residues" evidence="8">
    <location>
        <begin position="23"/>
        <end position="90"/>
    </location>
</feature>
<proteinExistence type="predicted"/>
<keyword evidence="2 9" id="KW-0812">Transmembrane</keyword>
<reference evidence="11 12" key="1">
    <citation type="submission" date="2014-06" db="EMBL/GenBank/DDBJ databases">
        <authorList>
            <person name="Swart Estienne"/>
        </authorList>
    </citation>
    <scope>NUCLEOTIDE SEQUENCE [LARGE SCALE GENOMIC DNA]</scope>
    <source>
        <strain evidence="11 12">130c</strain>
    </source>
</reference>
<dbReference type="PANTHER" id="PTHR12308:SF73">
    <property type="entry name" value="ANOCTAMIN"/>
    <property type="match status" value="1"/>
</dbReference>
<sequence length="1807" mass="211869">MNANKESVQSSQFASVRVEETQKSSIASNDKQVQPNAAPQSPLKTQNLNLGSANKQQSPQKSSLKTSQVNQKGSAQSNSSPNSRVSTNETQNKKQANQNQASVQDEDSLNDTMLQDDDKDFWEDTDVKKLFRSKEIKFKLNDQYSDQTSYLNNEDLILKKDFEIQVKDRDGRIILHRAALEQRADVIRNTLDNLDDEKRKEKANEKDNYGNTPIILANIYNNDTEENKKKQSREEIVEKFVKITDLNIQNKNSLFTALHWACIHGLESIVEKLLGSGAFIHIPDKYGYFPIDYAGKFNHGGCVSLLIDYTVNMVLKKQKEVSKMIGEEQYQTQWEKMFDTSPIIDISLIKDQQILMGKDLQQDLKKLQQQYKGQIKIIPLENQYTHNILLFNPILHTSTLYWGCMYKEITVDQVRDILKNLYAYPEGPVMSDNQKSPCHAAAQSGNVEKLDLLMKNIQNRYLYGTAIDKYEASDPNNQKLLRSYNRDPHMCYREKWQLFIKSKRYDPIRKFYTQIFEAKLYQYSRMPYFSMDFQDKFLNTPLHTASQYGNEKCVERLLEEYHLSLTIRNSQGWMPKDLQQHYLVHEAYLRFYKKQHTLFKEREKITSQSANASGRNSFSSTPTGQDIGSFSDPSMMKGFDDDDDLANAKNSITVLQPTVAMRRKYDQDFQNNKPMTEQEIINKRLIASRQIMPQVPPLVLKVNKSQENKQIINGMVNVLQNQGFDVQIFPSLNPDLYYIALNLKQSKLESEAKSIKLKVKLADIDIKVEFEPNQKVKFEPFRTKDIQKIMISLIKKIINVDSLTDEKILIQILPMHDFYGIHEIKQKWETSTKIWLQPSFIKQFYREGIIFEYRELSAIKNYFGEKAGFYYAWMSFYTSWLIIPSIFGFALTIYQIISNVDNIWTSVYSVLVCFWVTIFIERWRRKSAEIALRWGVFDQSSDKEREVRPEFNGDEYFSMINYQVMKLNVQARFYLIIIVSIPVFVILIGICVVVYFLTREFKDQNLNGEINHDRFIQILAGVINGLSISIVNFIYQQLVIIFMKLENHKYADTYEKSFIFKLFAFKFINTNISLFYTAFFDQNFISLYYLIVGMVIQKSLQIFVFKRKYFKEVAKQGQEQQAKHQQFIEELGQNEQISLDKTLISQQIAKQDKLKRAISQFISNPLYKPITDQPLLYQKILYRLVFNGSGRFGDPHLFLDFIELNSVMVQTFEKDEINENSEVFILFGLATLYACACPIVTFYVMLHNIFDIRLDLWCQHTCIRRPVMQVRQDIGPWLAIVEFMALLAVITNSLLLYFSSPTLKGWLSSTFELDTEIYLLWIIVGVEHIIIAMKYIVQVLINDVPAWVKKSADRIENVKDKLMIEQNEREENEKIQVLEQKLREMSQKHKESIRLFSEKVKQFKKTQAMYENKIRQLSNDKISMIEKERELKGVQAIKKLEQEQNQNKKNPEDYKLCHFLGYYETDLKGKKTVAELEKALSRNLKNKLIYLQFNILERDIIGRRTIKLNQTKKLNQINCAQCQTSLATIECTSCQDHYCKPCSDDLHAPSKIVFSLHTLINIPLEVQQRFDILKSVGNQINAKLILSPTSKPQWKKFEYFNFTLDPGNDHYTFIQKHYVYLRQQYITQNYIEQFDKINYQGLFVDKNYDLLPDHHAILMKSRHKRIFGDDELQSQIDRFNDEELMYLNRIAFYLFKHKGENLTFDNYCARLNILQTSPYTRRVTLWLSLIDEKGDEVIPRTTFEKMVNIIFVQDLTQQMSANAIVHLIFGNDKDMTINKLIEIMQKEPVKPFMECIIQFDENEVKDI</sequence>
<dbReference type="OrthoDB" id="295848at2759"/>
<dbReference type="GO" id="GO:0008270">
    <property type="term" value="F:zinc ion binding"/>
    <property type="evidence" value="ECO:0007669"/>
    <property type="project" value="UniProtKB-KW"/>
</dbReference>
<evidence type="ECO:0000256" key="7">
    <source>
        <dbReference type="SAM" id="Coils"/>
    </source>
</evidence>
<feature type="transmembrane region" description="Helical" evidence="9">
    <location>
        <begin position="1085"/>
        <end position="1105"/>
    </location>
</feature>
<feature type="compositionally biased region" description="Polar residues" evidence="8">
    <location>
        <begin position="1"/>
        <end position="14"/>
    </location>
</feature>
<dbReference type="InterPro" id="IPR049452">
    <property type="entry name" value="Anoctamin_TM"/>
</dbReference>
<feature type="coiled-coil region" evidence="7">
    <location>
        <begin position="177"/>
        <end position="204"/>
    </location>
</feature>
<organism evidence="11 12">
    <name type="scientific">Stylonychia lemnae</name>
    <name type="common">Ciliate</name>
    <dbReference type="NCBI Taxonomy" id="5949"/>
    <lineage>
        <taxon>Eukaryota</taxon>
        <taxon>Sar</taxon>
        <taxon>Alveolata</taxon>
        <taxon>Ciliophora</taxon>
        <taxon>Intramacronucleata</taxon>
        <taxon>Spirotrichea</taxon>
        <taxon>Stichotrichia</taxon>
        <taxon>Sporadotrichida</taxon>
        <taxon>Oxytrichidae</taxon>
        <taxon>Stylonychinae</taxon>
        <taxon>Stylonychia</taxon>
    </lineage>
</organism>
<feature type="transmembrane region" description="Helical" evidence="9">
    <location>
        <begin position="1318"/>
        <end position="1337"/>
    </location>
</feature>
<feature type="coiled-coil region" evidence="7">
    <location>
        <begin position="1348"/>
        <end position="1420"/>
    </location>
</feature>
<evidence type="ECO:0000256" key="2">
    <source>
        <dbReference type="ARBA" id="ARBA00022692"/>
    </source>
</evidence>
<dbReference type="GO" id="GO:0016020">
    <property type="term" value="C:membrane"/>
    <property type="evidence" value="ECO:0007669"/>
    <property type="project" value="UniProtKB-SubCell"/>
</dbReference>
<keyword evidence="6" id="KW-0863">Zinc-finger</keyword>
<evidence type="ECO:0000313" key="12">
    <source>
        <dbReference type="Proteomes" id="UP000039865"/>
    </source>
</evidence>
<evidence type="ECO:0000256" key="6">
    <source>
        <dbReference type="PROSITE-ProRule" id="PRU00024"/>
    </source>
</evidence>
<evidence type="ECO:0000256" key="4">
    <source>
        <dbReference type="ARBA" id="ARBA00023136"/>
    </source>
</evidence>
<feature type="transmembrane region" description="Helical" evidence="9">
    <location>
        <begin position="1015"/>
        <end position="1035"/>
    </location>
</feature>
<dbReference type="Pfam" id="PF04547">
    <property type="entry name" value="Anoctamin"/>
    <property type="match status" value="1"/>
</dbReference>
<feature type="transmembrane region" description="Helical" evidence="9">
    <location>
        <begin position="870"/>
        <end position="897"/>
    </location>
</feature>
<evidence type="ECO:0000259" key="10">
    <source>
        <dbReference type="PROSITE" id="PS50119"/>
    </source>
</evidence>
<keyword evidence="4 9" id="KW-0472">Membrane</keyword>
<evidence type="ECO:0000256" key="9">
    <source>
        <dbReference type="SAM" id="Phobius"/>
    </source>
</evidence>
<keyword evidence="12" id="KW-1185">Reference proteome</keyword>
<protein>
    <submittedName>
        <fullName evidence="11">Anoctamin-like protein</fullName>
    </submittedName>
</protein>
<feature type="transmembrane region" description="Helical" evidence="9">
    <location>
        <begin position="1223"/>
        <end position="1246"/>
    </location>
</feature>
<keyword evidence="6" id="KW-0479">Metal-binding</keyword>
<evidence type="ECO:0000256" key="3">
    <source>
        <dbReference type="ARBA" id="ARBA00022989"/>
    </source>
</evidence>
<dbReference type="Pfam" id="PF00023">
    <property type="entry name" value="Ank"/>
    <property type="match status" value="1"/>
</dbReference>
<keyword evidence="6" id="KW-0862">Zinc</keyword>
<keyword evidence="5" id="KW-0040">ANK repeat</keyword>
<dbReference type="EMBL" id="CCKQ01011785">
    <property type="protein sequence ID" value="CDW83357.1"/>
    <property type="molecule type" value="Genomic_DNA"/>
</dbReference>
<name>A0A078APZ6_STYLE</name>
<dbReference type="PROSITE" id="PS50088">
    <property type="entry name" value="ANK_REPEAT"/>
    <property type="match status" value="1"/>
</dbReference>
<evidence type="ECO:0000313" key="11">
    <source>
        <dbReference type="EMBL" id="CDW83357.1"/>
    </source>
</evidence>
<keyword evidence="7" id="KW-0175">Coiled coil</keyword>
<feature type="transmembrane region" description="Helical" evidence="9">
    <location>
        <begin position="1274"/>
        <end position="1298"/>
    </location>
</feature>
<dbReference type="InterPro" id="IPR007632">
    <property type="entry name" value="Anoctamin"/>
</dbReference>
<accession>A0A078APZ6</accession>
<dbReference type="GO" id="GO:0005254">
    <property type="term" value="F:chloride channel activity"/>
    <property type="evidence" value="ECO:0007669"/>
    <property type="project" value="TreeGrafter"/>
</dbReference>
<feature type="region of interest" description="Disordered" evidence="8">
    <location>
        <begin position="1"/>
        <end position="115"/>
    </location>
</feature>
<feature type="region of interest" description="Disordered" evidence="8">
    <location>
        <begin position="605"/>
        <end position="642"/>
    </location>
</feature>
<dbReference type="PANTHER" id="PTHR12308">
    <property type="entry name" value="ANOCTAMIN"/>
    <property type="match status" value="1"/>
</dbReference>
<evidence type="ECO:0000256" key="5">
    <source>
        <dbReference type="PROSITE-ProRule" id="PRU00023"/>
    </source>
</evidence>
<evidence type="ECO:0000256" key="8">
    <source>
        <dbReference type="SAM" id="MobiDB-lite"/>
    </source>
</evidence>
<dbReference type="Proteomes" id="UP000039865">
    <property type="component" value="Unassembled WGS sequence"/>
</dbReference>
<dbReference type="InterPro" id="IPR000315">
    <property type="entry name" value="Znf_B-box"/>
</dbReference>
<comment type="subcellular location">
    <subcellularLocation>
        <location evidence="1">Membrane</location>
        <topology evidence="1">Multi-pass membrane protein</topology>
    </subcellularLocation>
</comment>
<keyword evidence="3 9" id="KW-1133">Transmembrane helix</keyword>
<dbReference type="SUPFAM" id="SSF48403">
    <property type="entry name" value="Ankyrin repeat"/>
    <property type="match status" value="1"/>
</dbReference>
<dbReference type="InterPro" id="IPR036770">
    <property type="entry name" value="Ankyrin_rpt-contain_sf"/>
</dbReference>
<feature type="transmembrane region" description="Helical" evidence="9">
    <location>
        <begin position="973"/>
        <end position="995"/>
    </location>
</feature>
<feature type="compositionally biased region" description="Acidic residues" evidence="8">
    <location>
        <begin position="104"/>
        <end position="115"/>
    </location>
</feature>
<dbReference type="SMART" id="SM00248">
    <property type="entry name" value="ANK"/>
    <property type="match status" value="6"/>
</dbReference>
<dbReference type="InterPro" id="IPR002110">
    <property type="entry name" value="Ankyrin_rpt"/>
</dbReference>
<feature type="repeat" description="ANK" evidence="5">
    <location>
        <begin position="253"/>
        <end position="285"/>
    </location>
</feature>
<feature type="domain" description="B box-type" evidence="10">
    <location>
        <begin position="1514"/>
        <end position="1562"/>
    </location>
</feature>
<evidence type="ECO:0000256" key="1">
    <source>
        <dbReference type="ARBA" id="ARBA00004141"/>
    </source>
</evidence>
<dbReference type="CDD" id="cd19757">
    <property type="entry name" value="Bbox1"/>
    <property type="match status" value="1"/>
</dbReference>
<dbReference type="OMA" id="ITEYDMI"/>
<feature type="compositionally biased region" description="Polar residues" evidence="8">
    <location>
        <begin position="606"/>
        <end position="632"/>
    </location>
</feature>